<dbReference type="AlphaFoldDB" id="A0A4R8H2A5"/>
<dbReference type="InterPro" id="IPR024300">
    <property type="entry name" value="SipL_SPOCS_dom"/>
</dbReference>
<organism evidence="2 3">
    <name type="scientific">Orenia marismortui</name>
    <dbReference type="NCBI Taxonomy" id="46469"/>
    <lineage>
        <taxon>Bacteria</taxon>
        <taxon>Bacillati</taxon>
        <taxon>Bacillota</taxon>
        <taxon>Clostridia</taxon>
        <taxon>Halanaerobiales</taxon>
        <taxon>Halobacteroidaceae</taxon>
        <taxon>Orenia</taxon>
    </lineage>
</organism>
<dbReference type="STRING" id="926561.GCA_000379025_00743"/>
<evidence type="ECO:0000259" key="1">
    <source>
        <dbReference type="PROSITE" id="PS51782"/>
    </source>
</evidence>
<evidence type="ECO:0000313" key="3">
    <source>
        <dbReference type="Proteomes" id="UP000295832"/>
    </source>
</evidence>
<dbReference type="InterPro" id="IPR036779">
    <property type="entry name" value="LysM_dom_sf"/>
</dbReference>
<sequence>MNNRIPIEELVESKEFRREISRTITLPTDLPDIDEIIDVGAQLDIIRSTARNGEVKLDGVLKWFISYRPADDFTRIITYQRTVDFDEVIPFEEARTGMEVDVEVISRRVSSQILGDRRISITFPVVYRIQVFRQDDIKYIVKEDGYTLITKPYKIQKGIIEEEEEVRIKRVKSLPEAIENSGDILSLESEIIVNTVETRRNVVIVKGEIITTIIYVTSNGRIVSRNLNSYFDERINISGVRDDMEAYVEGTILQEGSIFQGGDRLQLEYNVLFNILVITEEEIELPIEVIDTDLYPVEEYILIERSIREEKTKFLVSQETTTSRDVSNVIRGSAQIGEVEVNRLDDGIIIEGNGELTFLYASAEVDQPVYAARDEFSFDQFIDIPDLDDNNRVYVEVRVDRIRFELEDERIISSRIILEAKIIVTELVRIPVIVDVNGGEEQEEIDEGYRRYIVRSGDSLWLISRRFNTTVERIAQLNNINVNSQLQVGQQLLIPR</sequence>
<evidence type="ECO:0000313" key="2">
    <source>
        <dbReference type="EMBL" id="TDX52503.1"/>
    </source>
</evidence>
<dbReference type="InterPro" id="IPR018392">
    <property type="entry name" value="LysM"/>
</dbReference>
<accession>A0A4R8H2A5</accession>
<dbReference type="Gene3D" id="3.10.350.10">
    <property type="entry name" value="LysM domain"/>
    <property type="match status" value="1"/>
</dbReference>
<gene>
    <name evidence="2" type="ORF">C7959_10666</name>
</gene>
<dbReference type="CDD" id="cd00118">
    <property type="entry name" value="LysM"/>
    <property type="match status" value="1"/>
</dbReference>
<keyword evidence="3" id="KW-1185">Reference proteome</keyword>
<feature type="domain" description="LysM" evidence="1">
    <location>
        <begin position="450"/>
        <end position="494"/>
    </location>
</feature>
<dbReference type="PANTHER" id="PTHR33734">
    <property type="entry name" value="LYSM DOMAIN-CONTAINING GPI-ANCHORED PROTEIN 2"/>
    <property type="match status" value="1"/>
</dbReference>
<proteinExistence type="predicted"/>
<dbReference type="PANTHER" id="PTHR33734:SF22">
    <property type="entry name" value="MEMBRANE-BOUND LYTIC MUREIN TRANSGLYCOSYLASE D"/>
    <property type="match status" value="1"/>
</dbReference>
<dbReference type="Pfam" id="PF01476">
    <property type="entry name" value="LysM"/>
    <property type="match status" value="1"/>
</dbReference>
<dbReference type="Proteomes" id="UP000295832">
    <property type="component" value="Unassembled WGS sequence"/>
</dbReference>
<comment type="caution">
    <text evidence="2">The sequence shown here is derived from an EMBL/GenBank/DDBJ whole genome shotgun (WGS) entry which is preliminary data.</text>
</comment>
<protein>
    <submittedName>
        <fullName evidence="2">Uncharacterized protein DUF3794</fullName>
    </submittedName>
</protein>
<dbReference type="PROSITE" id="PS51782">
    <property type="entry name" value="LYSM"/>
    <property type="match status" value="1"/>
</dbReference>
<name>A0A4R8H2A5_9FIRM</name>
<dbReference type="RefSeq" id="WP_134115685.1">
    <property type="nucleotide sequence ID" value="NZ_SOEG01000006.1"/>
</dbReference>
<dbReference type="EMBL" id="SOEG01000006">
    <property type="protein sequence ID" value="TDX52503.1"/>
    <property type="molecule type" value="Genomic_DNA"/>
</dbReference>
<dbReference type="SUPFAM" id="SSF54106">
    <property type="entry name" value="LysM domain"/>
    <property type="match status" value="1"/>
</dbReference>
<dbReference type="SMART" id="SM00257">
    <property type="entry name" value="LysM"/>
    <property type="match status" value="1"/>
</dbReference>
<dbReference type="Pfam" id="PF12673">
    <property type="entry name" value="SipL"/>
    <property type="match status" value="3"/>
</dbReference>
<reference evidence="2 3" key="1">
    <citation type="submission" date="2019-03" db="EMBL/GenBank/DDBJ databases">
        <title>Subsurface microbial communities from deep shales in Ohio and West Virginia, USA.</title>
        <authorList>
            <person name="Wrighton K."/>
        </authorList>
    </citation>
    <scope>NUCLEOTIDE SEQUENCE [LARGE SCALE GENOMIC DNA]</scope>
    <source>
        <strain evidence="2 3">MSL 6dP</strain>
    </source>
</reference>
<dbReference type="GO" id="GO:0008932">
    <property type="term" value="F:lytic endotransglycosylase activity"/>
    <property type="evidence" value="ECO:0007669"/>
    <property type="project" value="TreeGrafter"/>
</dbReference>